<gene>
    <name evidence="1" type="ORF">DRW42_03530</name>
</gene>
<dbReference type="RefSeq" id="WP_113947459.1">
    <property type="nucleotide sequence ID" value="NZ_QNQU01000002.1"/>
</dbReference>
<dbReference type="EMBL" id="QNQU01000002">
    <property type="protein sequence ID" value="RBQ11545.1"/>
    <property type="molecule type" value="Genomic_DNA"/>
</dbReference>
<keyword evidence="2" id="KW-1185">Reference proteome</keyword>
<organism evidence="1 2">
    <name type="scientific">Pedobacter miscanthi</name>
    <dbReference type="NCBI Taxonomy" id="2259170"/>
    <lineage>
        <taxon>Bacteria</taxon>
        <taxon>Pseudomonadati</taxon>
        <taxon>Bacteroidota</taxon>
        <taxon>Sphingobacteriia</taxon>
        <taxon>Sphingobacteriales</taxon>
        <taxon>Sphingobacteriaceae</taxon>
        <taxon>Pedobacter</taxon>
    </lineage>
</organism>
<protein>
    <submittedName>
        <fullName evidence="1">Uncharacterized protein</fullName>
    </submittedName>
</protein>
<proteinExistence type="predicted"/>
<dbReference type="InterPro" id="IPR053865">
    <property type="entry name" value="DUF6934"/>
</dbReference>
<reference evidence="1 2" key="1">
    <citation type="submission" date="2018-07" db="EMBL/GenBank/DDBJ databases">
        <title>A draft genome of a endophytic bacteria, a new species of Pedobacter.</title>
        <authorList>
            <person name="Zhang Z.D."/>
            <person name="Chen Z.J."/>
        </authorList>
    </citation>
    <scope>NUCLEOTIDE SEQUENCE [LARGE SCALE GENOMIC DNA]</scope>
    <source>
        <strain evidence="1 2">RS10</strain>
    </source>
</reference>
<comment type="caution">
    <text evidence="1">The sequence shown here is derived from an EMBL/GenBank/DDBJ whole genome shotgun (WGS) entry which is preliminary data.</text>
</comment>
<dbReference type="Proteomes" id="UP000252081">
    <property type="component" value="Unassembled WGS sequence"/>
</dbReference>
<evidence type="ECO:0000313" key="1">
    <source>
        <dbReference type="EMBL" id="RBQ11545.1"/>
    </source>
</evidence>
<sequence>MQITINFEQTYSATFISEDLTEMTFDSPQRDGSSTKILVKISKHPDPLLPDVYNLGFGPPDLNGSFLDDVSLQHFDINRVFSSVLFLALVFLDTNSHLTIGIDGSNDFRARLYHRMFKHNSIYLAEYFTAIGVDWYVRIFRNGNYEQYEDGTPFAKPRPELFDYERENRDLYRYYMIKLK</sequence>
<dbReference type="AlphaFoldDB" id="A0A366LCC5"/>
<name>A0A366LCC5_9SPHI</name>
<accession>A0A366LCC5</accession>
<dbReference type="OrthoDB" id="1341042at2"/>
<evidence type="ECO:0000313" key="2">
    <source>
        <dbReference type="Proteomes" id="UP000252081"/>
    </source>
</evidence>
<dbReference type="Pfam" id="PF22028">
    <property type="entry name" value="DUF6934"/>
    <property type="match status" value="1"/>
</dbReference>